<dbReference type="PROSITE" id="PS51257">
    <property type="entry name" value="PROKAR_LIPOPROTEIN"/>
    <property type="match status" value="1"/>
</dbReference>
<evidence type="ECO:0000313" key="5">
    <source>
        <dbReference type="Proteomes" id="UP000178943"/>
    </source>
</evidence>
<dbReference type="InterPro" id="IPR013517">
    <property type="entry name" value="FG-GAP"/>
</dbReference>
<gene>
    <name evidence="4" type="ORF">A2Y62_02075</name>
</gene>
<feature type="chain" id="PRO_5009521993" description="VCBS repeat-containing protein" evidence="3">
    <location>
        <begin position="26"/>
        <end position="627"/>
    </location>
</feature>
<evidence type="ECO:0000256" key="3">
    <source>
        <dbReference type="SAM" id="SignalP"/>
    </source>
</evidence>
<name>A0A1F5VJQ9_9BACT</name>
<protein>
    <recommendedName>
        <fullName evidence="6">VCBS repeat-containing protein</fullName>
    </recommendedName>
</protein>
<proteinExistence type="predicted"/>
<dbReference type="Gene3D" id="2.130.10.130">
    <property type="entry name" value="Integrin alpha, N-terminal"/>
    <property type="match status" value="3"/>
</dbReference>
<evidence type="ECO:0000256" key="2">
    <source>
        <dbReference type="SAM" id="MobiDB-lite"/>
    </source>
</evidence>
<evidence type="ECO:0000256" key="1">
    <source>
        <dbReference type="ARBA" id="ARBA00022729"/>
    </source>
</evidence>
<dbReference type="STRING" id="1817863.A2Y62_02075"/>
<evidence type="ECO:0000313" key="4">
    <source>
        <dbReference type="EMBL" id="OGF63656.1"/>
    </source>
</evidence>
<feature type="region of interest" description="Disordered" evidence="2">
    <location>
        <begin position="596"/>
        <end position="617"/>
    </location>
</feature>
<dbReference type="EMBL" id="MFGW01000155">
    <property type="protein sequence ID" value="OGF63656.1"/>
    <property type="molecule type" value="Genomic_DNA"/>
</dbReference>
<accession>A0A1F5VJQ9</accession>
<keyword evidence="1 3" id="KW-0732">Signal</keyword>
<dbReference type="Proteomes" id="UP000178943">
    <property type="component" value="Unassembled WGS sequence"/>
</dbReference>
<dbReference type="AlphaFoldDB" id="A0A1F5VJQ9"/>
<dbReference type="SUPFAM" id="SSF69318">
    <property type="entry name" value="Integrin alpha N-terminal domain"/>
    <property type="match status" value="2"/>
</dbReference>
<dbReference type="PANTHER" id="PTHR46580:SF4">
    <property type="entry name" value="ATP_GTP-BINDING PROTEIN"/>
    <property type="match status" value="1"/>
</dbReference>
<sequence length="627" mass="66333">MTVNAKHFILLLAVCFLLSCAICWSQDEVTYLSYIESSGGLGTPALDGGRMEVKMVDINADGSIDLISIGDHGNPYVNTNEHGVMVWFGNGQGSWSVYQYGDFGYGGIAVGDLNGDGYLDIAYGMHHNYSGIDLGDQVLEAALGNGTGQFWTAWDDNLGLDGQTWGMFATDLADFDNDGDLDLGSVSFGCCDGVHVYRNNEDGTWTHTYGFLNGNSRMHFIFGDVNCDGLADFAVGQQYGTVYLGNGSGTFTLADGNLPSAGSTGRMGLSLADVNNDGCDDIAFTNSTGAVQVWAWAGSNTWTNLSGMLPASGPYEATQLADMNHDGIIDITAFGDATCTVWTGNGSGTWTQQAQFMTPTPGYFAAFHASLDADHNGYPDIAIVSEEGGPFTSINYLHFFKEASTATSLGIYPVRPTPHKVFYAGSVKLINWTAAIPAGHTSPLVTLELSTAGPAGPWQQLATSLPENGRYQWFLSPALPSTTNAYIRYTIQTSQGSSNAISYDSFTIIGTGVTQNPAEAGVPMMCQKAGASITCTFTNGGSCATDNTIYYGDLANVSTYTYSGAACSLGTMGTVTFNPGNGDWFWVVVSNDGTNEGSYGKSSEGTERPEATGVGGCDYPQDLTNTC</sequence>
<organism evidence="4 5">
    <name type="scientific">Candidatus Fischerbacteria bacterium RBG_13_37_8</name>
    <dbReference type="NCBI Taxonomy" id="1817863"/>
    <lineage>
        <taxon>Bacteria</taxon>
        <taxon>Candidatus Fischeribacteriota</taxon>
    </lineage>
</organism>
<dbReference type="InterPro" id="IPR028994">
    <property type="entry name" value="Integrin_alpha_N"/>
</dbReference>
<evidence type="ECO:0008006" key="6">
    <source>
        <dbReference type="Google" id="ProtNLM"/>
    </source>
</evidence>
<dbReference type="PANTHER" id="PTHR46580">
    <property type="entry name" value="SENSOR KINASE-RELATED"/>
    <property type="match status" value="1"/>
</dbReference>
<feature type="signal peptide" evidence="3">
    <location>
        <begin position="1"/>
        <end position="25"/>
    </location>
</feature>
<reference evidence="4 5" key="1">
    <citation type="journal article" date="2016" name="Nat. Commun.">
        <title>Thousands of microbial genomes shed light on interconnected biogeochemical processes in an aquifer system.</title>
        <authorList>
            <person name="Anantharaman K."/>
            <person name="Brown C.T."/>
            <person name="Hug L.A."/>
            <person name="Sharon I."/>
            <person name="Castelle C.J."/>
            <person name="Probst A.J."/>
            <person name="Thomas B.C."/>
            <person name="Singh A."/>
            <person name="Wilkins M.J."/>
            <person name="Karaoz U."/>
            <person name="Brodie E.L."/>
            <person name="Williams K.H."/>
            <person name="Hubbard S.S."/>
            <person name="Banfield J.F."/>
        </authorList>
    </citation>
    <scope>NUCLEOTIDE SEQUENCE [LARGE SCALE GENOMIC DNA]</scope>
</reference>
<dbReference type="Pfam" id="PF13517">
    <property type="entry name" value="FG-GAP_3"/>
    <property type="match status" value="3"/>
</dbReference>
<comment type="caution">
    <text evidence="4">The sequence shown here is derived from an EMBL/GenBank/DDBJ whole genome shotgun (WGS) entry which is preliminary data.</text>
</comment>